<proteinExistence type="predicted"/>
<evidence type="ECO:0000259" key="2">
    <source>
        <dbReference type="PROSITE" id="PS50102"/>
    </source>
</evidence>
<keyword evidence="1" id="KW-0694">RNA-binding</keyword>
<dbReference type="EMBL" id="JAAMPC010000001">
    <property type="protein sequence ID" value="KAG2329194.1"/>
    <property type="molecule type" value="Genomic_DNA"/>
</dbReference>
<keyword evidence="4" id="KW-1185">Reference proteome</keyword>
<evidence type="ECO:0000313" key="3">
    <source>
        <dbReference type="EMBL" id="KAG2329194.1"/>
    </source>
</evidence>
<dbReference type="InterPro" id="IPR000504">
    <property type="entry name" value="RRM_dom"/>
</dbReference>
<dbReference type="SMART" id="SM00360">
    <property type="entry name" value="RRM"/>
    <property type="match status" value="1"/>
</dbReference>
<evidence type="ECO:0000256" key="1">
    <source>
        <dbReference type="PROSITE-ProRule" id="PRU00176"/>
    </source>
</evidence>
<protein>
    <recommendedName>
        <fullName evidence="2">RRM domain-containing protein</fullName>
    </recommendedName>
</protein>
<dbReference type="GO" id="GO:0003723">
    <property type="term" value="F:RNA binding"/>
    <property type="evidence" value="ECO:0007669"/>
    <property type="project" value="UniProtKB-UniRule"/>
</dbReference>
<comment type="caution">
    <text evidence="3">The sequence shown here is derived from an EMBL/GenBank/DDBJ whole genome shotgun (WGS) entry which is preliminary data.</text>
</comment>
<dbReference type="InterPro" id="IPR035979">
    <property type="entry name" value="RBD_domain_sf"/>
</dbReference>
<dbReference type="Proteomes" id="UP000886595">
    <property type="component" value="Unassembled WGS sequence"/>
</dbReference>
<feature type="domain" description="RRM" evidence="2">
    <location>
        <begin position="86"/>
        <end position="184"/>
    </location>
</feature>
<name>A0A8X7WG76_BRACI</name>
<dbReference type="Gene3D" id="3.30.70.330">
    <property type="match status" value="1"/>
</dbReference>
<dbReference type="CDD" id="cd00590">
    <property type="entry name" value="RRM_SF"/>
    <property type="match status" value="1"/>
</dbReference>
<evidence type="ECO:0000313" key="4">
    <source>
        <dbReference type="Proteomes" id="UP000886595"/>
    </source>
</evidence>
<sequence length="199" mass="22467">MQPCIEMEWAPKEKPKYTTDEALKNVCDLYRESIVKYSGETPQATKWVEAVVTWAALLLTFAARLLLFVCVCQLAYKSLESLIMSKALYIKNLPRDITQERLKALFEHHRKILKVVIPPAKPGKEDSRYGFVHYAERTSVMKALKNTERYEIDVLAEARSSLSALQSKDMLKSDTTIAKERTTSSHDVAALATTPTAGI</sequence>
<organism evidence="3 4">
    <name type="scientific">Brassica carinata</name>
    <name type="common">Ethiopian mustard</name>
    <name type="synonym">Abyssinian cabbage</name>
    <dbReference type="NCBI Taxonomy" id="52824"/>
    <lineage>
        <taxon>Eukaryota</taxon>
        <taxon>Viridiplantae</taxon>
        <taxon>Streptophyta</taxon>
        <taxon>Embryophyta</taxon>
        <taxon>Tracheophyta</taxon>
        <taxon>Spermatophyta</taxon>
        <taxon>Magnoliopsida</taxon>
        <taxon>eudicotyledons</taxon>
        <taxon>Gunneridae</taxon>
        <taxon>Pentapetalae</taxon>
        <taxon>rosids</taxon>
        <taxon>malvids</taxon>
        <taxon>Brassicales</taxon>
        <taxon>Brassicaceae</taxon>
        <taxon>Brassiceae</taxon>
        <taxon>Brassica</taxon>
    </lineage>
</organism>
<dbReference type="SUPFAM" id="SSF54928">
    <property type="entry name" value="RNA-binding domain, RBD"/>
    <property type="match status" value="1"/>
</dbReference>
<dbReference type="AlphaFoldDB" id="A0A8X7WG76"/>
<dbReference type="Pfam" id="PF00076">
    <property type="entry name" value="RRM_1"/>
    <property type="match status" value="1"/>
</dbReference>
<dbReference type="OrthoDB" id="79941at2759"/>
<dbReference type="InterPro" id="IPR012677">
    <property type="entry name" value="Nucleotide-bd_a/b_plait_sf"/>
</dbReference>
<gene>
    <name evidence="3" type="ORF">Bca52824_000374</name>
</gene>
<accession>A0A8X7WG76</accession>
<reference evidence="3 4" key="1">
    <citation type="submission" date="2020-02" db="EMBL/GenBank/DDBJ databases">
        <authorList>
            <person name="Ma Q."/>
            <person name="Huang Y."/>
            <person name="Song X."/>
            <person name="Pei D."/>
        </authorList>
    </citation>
    <scope>NUCLEOTIDE SEQUENCE [LARGE SCALE GENOMIC DNA]</scope>
    <source>
        <strain evidence="3">Sxm20200214</strain>
        <tissue evidence="3">Leaf</tissue>
    </source>
</reference>
<dbReference type="PROSITE" id="PS50102">
    <property type="entry name" value="RRM"/>
    <property type="match status" value="1"/>
</dbReference>